<evidence type="ECO:0000256" key="1">
    <source>
        <dbReference type="ARBA" id="ARBA00005417"/>
    </source>
</evidence>
<evidence type="ECO:0000256" key="3">
    <source>
        <dbReference type="ARBA" id="ARBA00022475"/>
    </source>
</evidence>
<evidence type="ECO:0000256" key="9">
    <source>
        <dbReference type="ARBA" id="ARBA00054718"/>
    </source>
</evidence>
<dbReference type="Gene3D" id="3.30.70.260">
    <property type="match status" value="1"/>
</dbReference>
<dbReference type="EMBL" id="SHLA01000001">
    <property type="protein sequence ID" value="RZU61041.1"/>
    <property type="molecule type" value="Genomic_DNA"/>
</dbReference>
<dbReference type="SMART" id="SM00930">
    <property type="entry name" value="NIL"/>
    <property type="match status" value="1"/>
</dbReference>
<dbReference type="InterPro" id="IPR050086">
    <property type="entry name" value="MetN_ABC_transporter-like"/>
</dbReference>
<evidence type="ECO:0000313" key="13">
    <source>
        <dbReference type="Proteomes" id="UP000292685"/>
    </source>
</evidence>
<dbReference type="AlphaFoldDB" id="A0A4Q8ABJ6"/>
<keyword evidence="8" id="KW-0472">Membrane</keyword>
<dbReference type="PROSITE" id="PS50893">
    <property type="entry name" value="ABC_TRANSPORTER_2"/>
    <property type="match status" value="1"/>
</dbReference>
<dbReference type="OrthoDB" id="3190580at2"/>
<dbReference type="GO" id="GO:0006865">
    <property type="term" value="P:amino acid transport"/>
    <property type="evidence" value="ECO:0007669"/>
    <property type="project" value="UniProtKB-KW"/>
</dbReference>
<evidence type="ECO:0000256" key="6">
    <source>
        <dbReference type="ARBA" id="ARBA00022967"/>
    </source>
</evidence>
<comment type="subunit">
    <text evidence="10">Homodimer. Forms a membrane-associated complex with FtsX.</text>
</comment>
<gene>
    <name evidence="12" type="ORF">EV380_0596</name>
</gene>
<feature type="domain" description="ABC transporter" evidence="11">
    <location>
        <begin position="2"/>
        <end position="241"/>
    </location>
</feature>
<dbReference type="CDD" id="cd03258">
    <property type="entry name" value="ABC_MetN_methionine_transporter"/>
    <property type="match status" value="1"/>
</dbReference>
<dbReference type="Pfam" id="PF09383">
    <property type="entry name" value="NIL"/>
    <property type="match status" value="1"/>
</dbReference>
<dbReference type="InterPro" id="IPR041701">
    <property type="entry name" value="MetN_ABC"/>
</dbReference>
<dbReference type="InterPro" id="IPR027417">
    <property type="entry name" value="P-loop_NTPase"/>
</dbReference>
<dbReference type="InterPro" id="IPR003593">
    <property type="entry name" value="AAA+_ATPase"/>
</dbReference>
<dbReference type="PROSITE" id="PS00211">
    <property type="entry name" value="ABC_TRANSPORTER_1"/>
    <property type="match status" value="1"/>
</dbReference>
<evidence type="ECO:0000256" key="10">
    <source>
        <dbReference type="ARBA" id="ARBA00063837"/>
    </source>
</evidence>
<evidence type="ECO:0000313" key="12">
    <source>
        <dbReference type="EMBL" id="RZU61041.1"/>
    </source>
</evidence>
<sequence length="329" mass="34774">MITITDLRKVYRQGSREVVALDGVSLSVAKGHIHGIIGHSGAGKSTLVRCLTLLDRPTSGSVAVDGRELAGVSDRELLSARRKIGMVFQHANLFDSRTTAENVAYPLELVGTSKARIQEKVASLLEIVGLTQFAGAYPSQLSGGQKQRVGIARALATDPDVLLCDEPTSALDPKTTDEILALIKDVRDRLQITVLIITHEMGVVKRACDSVSLLEAGKIVEHGPISQVVADIDGRLSHALLPLPGEMPKDLPPGTIMDLLYSGADAVEPVISTLARTFDLDVNVLAGSVEDLGGAQFAHLRIHLPSDADIAAVTAHLTASGIAVSVKEA</sequence>
<evidence type="ECO:0000256" key="7">
    <source>
        <dbReference type="ARBA" id="ARBA00022970"/>
    </source>
</evidence>
<keyword evidence="5 12" id="KW-0067">ATP-binding</keyword>
<dbReference type="PANTHER" id="PTHR43166:SF30">
    <property type="entry name" value="METHIONINE IMPORT ATP-BINDING PROTEIN METN"/>
    <property type="match status" value="1"/>
</dbReference>
<dbReference type="InterPro" id="IPR045865">
    <property type="entry name" value="ACT-like_dom_sf"/>
</dbReference>
<comment type="function">
    <text evidence="9">Part of the ABC transporter FtsEX involved in cellular division. Has ATPase activity.</text>
</comment>
<keyword evidence="13" id="KW-1185">Reference proteome</keyword>
<name>A0A4Q8ABJ6_9MICC</name>
<evidence type="ECO:0000259" key="11">
    <source>
        <dbReference type="PROSITE" id="PS50893"/>
    </source>
</evidence>
<dbReference type="GO" id="GO:0005886">
    <property type="term" value="C:plasma membrane"/>
    <property type="evidence" value="ECO:0007669"/>
    <property type="project" value="UniProtKB-ARBA"/>
</dbReference>
<dbReference type="Gene3D" id="3.40.50.300">
    <property type="entry name" value="P-loop containing nucleotide triphosphate hydrolases"/>
    <property type="match status" value="1"/>
</dbReference>
<evidence type="ECO:0000256" key="2">
    <source>
        <dbReference type="ARBA" id="ARBA00022448"/>
    </source>
</evidence>
<dbReference type="InterPro" id="IPR003439">
    <property type="entry name" value="ABC_transporter-like_ATP-bd"/>
</dbReference>
<keyword evidence="4" id="KW-0547">Nucleotide-binding</keyword>
<organism evidence="12 13">
    <name type="scientific">Zhihengliuella halotolerans</name>
    <dbReference type="NCBI Taxonomy" id="370736"/>
    <lineage>
        <taxon>Bacteria</taxon>
        <taxon>Bacillati</taxon>
        <taxon>Actinomycetota</taxon>
        <taxon>Actinomycetes</taxon>
        <taxon>Micrococcales</taxon>
        <taxon>Micrococcaceae</taxon>
        <taxon>Zhihengliuella</taxon>
    </lineage>
</organism>
<dbReference type="InterPro" id="IPR017871">
    <property type="entry name" value="ABC_transporter-like_CS"/>
</dbReference>
<accession>A0A4Q8ABJ6</accession>
<dbReference type="SMART" id="SM00382">
    <property type="entry name" value="AAA"/>
    <property type="match status" value="1"/>
</dbReference>
<evidence type="ECO:0000256" key="4">
    <source>
        <dbReference type="ARBA" id="ARBA00022741"/>
    </source>
</evidence>
<keyword evidence="3" id="KW-1003">Cell membrane</keyword>
<dbReference type="InterPro" id="IPR018449">
    <property type="entry name" value="NIL_domain"/>
</dbReference>
<comment type="caution">
    <text evidence="12">The sequence shown here is derived from an EMBL/GenBank/DDBJ whole genome shotgun (WGS) entry which is preliminary data.</text>
</comment>
<dbReference type="SUPFAM" id="SSF52540">
    <property type="entry name" value="P-loop containing nucleoside triphosphate hydrolases"/>
    <property type="match status" value="1"/>
</dbReference>
<dbReference type="SUPFAM" id="SSF55021">
    <property type="entry name" value="ACT-like"/>
    <property type="match status" value="1"/>
</dbReference>
<dbReference type="GO" id="GO:0016887">
    <property type="term" value="F:ATP hydrolysis activity"/>
    <property type="evidence" value="ECO:0007669"/>
    <property type="project" value="InterPro"/>
</dbReference>
<reference evidence="12 13" key="1">
    <citation type="submission" date="2019-02" db="EMBL/GenBank/DDBJ databases">
        <title>Sequencing the genomes of 1000 actinobacteria strains.</title>
        <authorList>
            <person name="Klenk H.-P."/>
        </authorList>
    </citation>
    <scope>NUCLEOTIDE SEQUENCE [LARGE SCALE GENOMIC DNA]</scope>
    <source>
        <strain evidence="12 13">DSM 17364</strain>
    </source>
</reference>
<dbReference type="RefSeq" id="WP_130449254.1">
    <property type="nucleotide sequence ID" value="NZ_SHLA01000001.1"/>
</dbReference>
<keyword evidence="7" id="KW-0029">Amino-acid transport</keyword>
<protein>
    <submittedName>
        <fullName evidence="12">D-methionine transport system ATP-binding protein</fullName>
    </submittedName>
</protein>
<dbReference type="PANTHER" id="PTHR43166">
    <property type="entry name" value="AMINO ACID IMPORT ATP-BINDING PROTEIN"/>
    <property type="match status" value="1"/>
</dbReference>
<dbReference type="Proteomes" id="UP000292685">
    <property type="component" value="Unassembled WGS sequence"/>
</dbReference>
<dbReference type="GO" id="GO:0005524">
    <property type="term" value="F:ATP binding"/>
    <property type="evidence" value="ECO:0007669"/>
    <property type="project" value="UniProtKB-KW"/>
</dbReference>
<dbReference type="FunFam" id="3.40.50.300:FF:000056">
    <property type="entry name" value="Cell division ATP-binding protein FtsE"/>
    <property type="match status" value="1"/>
</dbReference>
<comment type="similarity">
    <text evidence="1">Belongs to the ABC transporter superfamily.</text>
</comment>
<evidence type="ECO:0000256" key="8">
    <source>
        <dbReference type="ARBA" id="ARBA00023136"/>
    </source>
</evidence>
<dbReference type="Pfam" id="PF00005">
    <property type="entry name" value="ABC_tran"/>
    <property type="match status" value="1"/>
</dbReference>
<keyword evidence="6" id="KW-1278">Translocase</keyword>
<keyword evidence="2" id="KW-0813">Transport</keyword>
<evidence type="ECO:0000256" key="5">
    <source>
        <dbReference type="ARBA" id="ARBA00022840"/>
    </source>
</evidence>
<proteinExistence type="inferred from homology"/>